<dbReference type="Proteomes" id="UP000799537">
    <property type="component" value="Unassembled WGS sequence"/>
</dbReference>
<evidence type="ECO:0000313" key="4">
    <source>
        <dbReference type="EMBL" id="KAF2170201.1"/>
    </source>
</evidence>
<evidence type="ECO:0000313" key="5">
    <source>
        <dbReference type="Proteomes" id="UP000799537"/>
    </source>
</evidence>
<keyword evidence="1" id="KW-0863">Zinc-finger</keyword>
<feature type="compositionally biased region" description="Basic residues" evidence="2">
    <location>
        <begin position="478"/>
        <end position="487"/>
    </location>
</feature>
<protein>
    <recommendedName>
        <fullName evidence="3">C3H1-type domain-containing protein</fullName>
    </recommendedName>
</protein>
<evidence type="ECO:0000259" key="3">
    <source>
        <dbReference type="PROSITE" id="PS50103"/>
    </source>
</evidence>
<dbReference type="RefSeq" id="XP_033671090.1">
    <property type="nucleotide sequence ID" value="XM_033816122.1"/>
</dbReference>
<feature type="compositionally biased region" description="Basic and acidic residues" evidence="2">
    <location>
        <begin position="287"/>
        <end position="309"/>
    </location>
</feature>
<proteinExistence type="predicted"/>
<organism evidence="4 5">
    <name type="scientific">Zasmidium cellare ATCC 36951</name>
    <dbReference type="NCBI Taxonomy" id="1080233"/>
    <lineage>
        <taxon>Eukaryota</taxon>
        <taxon>Fungi</taxon>
        <taxon>Dikarya</taxon>
        <taxon>Ascomycota</taxon>
        <taxon>Pezizomycotina</taxon>
        <taxon>Dothideomycetes</taxon>
        <taxon>Dothideomycetidae</taxon>
        <taxon>Mycosphaerellales</taxon>
        <taxon>Mycosphaerellaceae</taxon>
        <taxon>Zasmidium</taxon>
    </lineage>
</organism>
<dbReference type="GO" id="GO:0008270">
    <property type="term" value="F:zinc ion binding"/>
    <property type="evidence" value="ECO:0007669"/>
    <property type="project" value="UniProtKB-KW"/>
</dbReference>
<gene>
    <name evidence="4" type="ORF">M409DRAFT_64536</name>
</gene>
<feature type="zinc finger region" description="C3H1-type" evidence="1">
    <location>
        <begin position="185"/>
        <end position="214"/>
    </location>
</feature>
<reference evidence="4" key="1">
    <citation type="journal article" date="2020" name="Stud. Mycol.">
        <title>101 Dothideomycetes genomes: a test case for predicting lifestyles and emergence of pathogens.</title>
        <authorList>
            <person name="Haridas S."/>
            <person name="Albert R."/>
            <person name="Binder M."/>
            <person name="Bloem J."/>
            <person name="Labutti K."/>
            <person name="Salamov A."/>
            <person name="Andreopoulos B."/>
            <person name="Baker S."/>
            <person name="Barry K."/>
            <person name="Bills G."/>
            <person name="Bluhm B."/>
            <person name="Cannon C."/>
            <person name="Castanera R."/>
            <person name="Culley D."/>
            <person name="Daum C."/>
            <person name="Ezra D."/>
            <person name="Gonzalez J."/>
            <person name="Henrissat B."/>
            <person name="Kuo A."/>
            <person name="Liang C."/>
            <person name="Lipzen A."/>
            <person name="Lutzoni F."/>
            <person name="Magnuson J."/>
            <person name="Mondo S."/>
            <person name="Nolan M."/>
            <person name="Ohm R."/>
            <person name="Pangilinan J."/>
            <person name="Park H.-J."/>
            <person name="Ramirez L."/>
            <person name="Alfaro M."/>
            <person name="Sun H."/>
            <person name="Tritt A."/>
            <person name="Yoshinaga Y."/>
            <person name="Zwiers L.-H."/>
            <person name="Turgeon B."/>
            <person name="Goodwin S."/>
            <person name="Spatafora J."/>
            <person name="Crous P."/>
            <person name="Grigoriev I."/>
        </authorList>
    </citation>
    <scope>NUCLEOTIDE SEQUENCE</scope>
    <source>
        <strain evidence="4">ATCC 36951</strain>
    </source>
</reference>
<keyword evidence="5" id="KW-1185">Reference proteome</keyword>
<accession>A0A6A6CSX8</accession>
<evidence type="ECO:0000256" key="1">
    <source>
        <dbReference type="PROSITE-ProRule" id="PRU00723"/>
    </source>
</evidence>
<dbReference type="PROSITE" id="PS50103">
    <property type="entry name" value="ZF_C3H1"/>
    <property type="match status" value="1"/>
</dbReference>
<dbReference type="AlphaFoldDB" id="A0A6A6CSX8"/>
<dbReference type="GeneID" id="54569394"/>
<feature type="compositionally biased region" description="Basic and acidic residues" evidence="2">
    <location>
        <begin position="405"/>
        <end position="414"/>
    </location>
</feature>
<sequence>MSNSPGEAHLKYFITRYDGQPVPLIPADELPVTFESVPRVLSPAQTYGMHYVGVAGSAGPIFKLVTAPSGMQRSISQPGGDTGHYRFHSADNTRHFQAPDSLARQAFANTAMAASLPKRPVSASQAAVSWRRSDPLNAPNSSASEATQNAINAILRSEAGAETAERIGYHPRDTTPPPSGIMPDQEKKVYCTHWILHGWCGFVQQGCRYKHEMPDKAKLDEIGIKHVPTWWKEENATFKMGGKAATAGPIVKPEDWLNARKGSDADSERSSSSEGTDATTLTSESEEAVKGVKKDKMEAPPEKVSEKKAVNMPSSAGSSPVIPPARPSTPAEDVRKMSTGSDLIKFTPLLPTPPPTSLTTTTDPSKRITPDAITSKARELSNTKSSSPEAPTKTMKVFVPVGESPEVHIADAKKRERVARTKTARNPSPSKNDKSGEVKSFDKQAKEMQKSKSEGLTSSRWASRSTAAGAATEEQGKRTKYGCRIRRPASSSPASKNKAAEAKGIEAAEKK</sequence>
<feature type="compositionally biased region" description="Basic and acidic residues" evidence="2">
    <location>
        <begin position="498"/>
        <end position="511"/>
    </location>
</feature>
<keyword evidence="1" id="KW-0862">Zinc</keyword>
<feature type="region of interest" description="Disordered" evidence="2">
    <location>
        <begin position="244"/>
        <end position="511"/>
    </location>
</feature>
<dbReference type="InterPro" id="IPR000571">
    <property type="entry name" value="Znf_CCCH"/>
</dbReference>
<feature type="compositionally biased region" description="Low complexity" evidence="2">
    <location>
        <begin position="457"/>
        <end position="472"/>
    </location>
</feature>
<feature type="domain" description="C3H1-type" evidence="3">
    <location>
        <begin position="185"/>
        <end position="214"/>
    </location>
</feature>
<name>A0A6A6CSX8_ZASCE</name>
<feature type="compositionally biased region" description="Basic and acidic residues" evidence="2">
    <location>
        <begin position="252"/>
        <end position="271"/>
    </location>
</feature>
<keyword evidence="1" id="KW-0479">Metal-binding</keyword>
<evidence type="ECO:0000256" key="2">
    <source>
        <dbReference type="SAM" id="MobiDB-lite"/>
    </source>
</evidence>
<dbReference type="EMBL" id="ML993586">
    <property type="protein sequence ID" value="KAF2170201.1"/>
    <property type="molecule type" value="Genomic_DNA"/>
</dbReference>
<feature type="region of interest" description="Disordered" evidence="2">
    <location>
        <begin position="125"/>
        <end position="145"/>
    </location>
</feature>
<dbReference type="OrthoDB" id="5355510at2759"/>
<feature type="compositionally biased region" description="Basic and acidic residues" evidence="2">
    <location>
        <begin position="431"/>
        <end position="453"/>
    </location>
</feature>